<reference evidence="7" key="2">
    <citation type="submission" date="2025-09" db="UniProtKB">
        <authorList>
            <consortium name="Ensembl"/>
        </authorList>
    </citation>
    <scope>IDENTIFICATION</scope>
</reference>
<dbReference type="InterPro" id="IPR003599">
    <property type="entry name" value="Ig_sub"/>
</dbReference>
<name>A0A8C9Z6D7_SANLU</name>
<keyword evidence="5" id="KW-0732">Signal</keyword>
<comment type="subcellular location">
    <subcellularLocation>
        <location evidence="1">Membrane</location>
    </subcellularLocation>
</comment>
<dbReference type="PANTHER" id="PTHR11860">
    <property type="entry name" value="POLYMERIC-IMMUNOGLOBULIN RECEPTOR"/>
    <property type="match status" value="1"/>
</dbReference>
<dbReference type="InterPro" id="IPR036179">
    <property type="entry name" value="Ig-like_dom_sf"/>
</dbReference>
<feature type="domain" description="Immunoglobulin" evidence="6">
    <location>
        <begin position="19"/>
        <end position="116"/>
    </location>
</feature>
<keyword evidence="4" id="KW-1133">Transmembrane helix</keyword>
<keyword evidence="3 4" id="KW-0472">Membrane</keyword>
<dbReference type="GO" id="GO:0004888">
    <property type="term" value="F:transmembrane signaling receptor activity"/>
    <property type="evidence" value="ECO:0007669"/>
    <property type="project" value="TreeGrafter"/>
</dbReference>
<evidence type="ECO:0000256" key="3">
    <source>
        <dbReference type="ARBA" id="ARBA00023136"/>
    </source>
</evidence>
<evidence type="ECO:0000259" key="6">
    <source>
        <dbReference type="SMART" id="SM00409"/>
    </source>
</evidence>
<proteinExistence type="predicted"/>
<keyword evidence="8" id="KW-1185">Reference proteome</keyword>
<feature type="transmembrane region" description="Helical" evidence="4">
    <location>
        <begin position="244"/>
        <end position="265"/>
    </location>
</feature>
<dbReference type="Proteomes" id="UP000694568">
    <property type="component" value="Unplaced"/>
</dbReference>
<evidence type="ECO:0000256" key="4">
    <source>
        <dbReference type="SAM" id="Phobius"/>
    </source>
</evidence>
<dbReference type="Gene3D" id="2.60.40.10">
    <property type="entry name" value="Immunoglobulins"/>
    <property type="match status" value="2"/>
</dbReference>
<dbReference type="PANTHER" id="PTHR11860:SF118">
    <property type="entry name" value="CMRF35-LIKE MOLECULE 3-RELATED"/>
    <property type="match status" value="1"/>
</dbReference>
<evidence type="ECO:0000256" key="5">
    <source>
        <dbReference type="SAM" id="SignalP"/>
    </source>
</evidence>
<feature type="chain" id="PRO_5034180759" description="Immunoglobulin domain-containing protein" evidence="5">
    <location>
        <begin position="21"/>
        <end position="284"/>
    </location>
</feature>
<reference evidence="7" key="1">
    <citation type="submission" date="2025-08" db="UniProtKB">
        <authorList>
            <consortium name="Ensembl"/>
        </authorList>
    </citation>
    <scope>IDENTIFICATION</scope>
</reference>
<dbReference type="SUPFAM" id="SSF48726">
    <property type="entry name" value="Immunoglobulin"/>
    <property type="match status" value="2"/>
</dbReference>
<dbReference type="GO" id="GO:0005886">
    <property type="term" value="C:plasma membrane"/>
    <property type="evidence" value="ECO:0007669"/>
    <property type="project" value="TreeGrafter"/>
</dbReference>
<dbReference type="Ensembl" id="ENSSLUT00000037651.1">
    <property type="protein sequence ID" value="ENSSLUP00000036509.1"/>
    <property type="gene ID" value="ENSSLUG00000016308.1"/>
</dbReference>
<feature type="domain" description="Immunoglobulin" evidence="6">
    <location>
        <begin position="126"/>
        <end position="212"/>
    </location>
</feature>
<evidence type="ECO:0000313" key="8">
    <source>
        <dbReference type="Proteomes" id="UP000694568"/>
    </source>
</evidence>
<accession>A0A8C9Z6D7</accession>
<dbReference type="AlphaFoldDB" id="A0A8C9Z6D7"/>
<dbReference type="SMART" id="SM00409">
    <property type="entry name" value="IG"/>
    <property type="match status" value="2"/>
</dbReference>
<feature type="signal peptide" evidence="5">
    <location>
        <begin position="1"/>
        <end position="20"/>
    </location>
</feature>
<organism evidence="7 8">
    <name type="scientific">Sander lucioperca</name>
    <name type="common">Pike-perch</name>
    <name type="synonym">Perca lucioperca</name>
    <dbReference type="NCBI Taxonomy" id="283035"/>
    <lineage>
        <taxon>Eukaryota</taxon>
        <taxon>Metazoa</taxon>
        <taxon>Chordata</taxon>
        <taxon>Craniata</taxon>
        <taxon>Vertebrata</taxon>
        <taxon>Euteleostomi</taxon>
        <taxon>Actinopterygii</taxon>
        <taxon>Neopterygii</taxon>
        <taxon>Teleostei</taxon>
        <taxon>Neoteleostei</taxon>
        <taxon>Acanthomorphata</taxon>
        <taxon>Eupercaria</taxon>
        <taxon>Perciformes</taxon>
        <taxon>Percoidei</taxon>
        <taxon>Percidae</taxon>
        <taxon>Luciopercinae</taxon>
        <taxon>Sander</taxon>
    </lineage>
</organism>
<dbReference type="InterPro" id="IPR013783">
    <property type="entry name" value="Ig-like_fold"/>
</dbReference>
<evidence type="ECO:0000256" key="1">
    <source>
        <dbReference type="ARBA" id="ARBA00004370"/>
    </source>
</evidence>
<protein>
    <recommendedName>
        <fullName evidence="6">Immunoglobulin domain-containing protein</fullName>
    </recommendedName>
</protein>
<keyword evidence="2 4" id="KW-0812">Transmembrane</keyword>
<dbReference type="InterPro" id="IPR050671">
    <property type="entry name" value="CD300_family_receptors"/>
</dbReference>
<evidence type="ECO:0000313" key="7">
    <source>
        <dbReference type="Ensembl" id="ENSSLUP00000036509.1"/>
    </source>
</evidence>
<evidence type="ECO:0000256" key="2">
    <source>
        <dbReference type="ARBA" id="ARBA00022692"/>
    </source>
</evidence>
<sequence>MAVHLRVLLILSGFTGQSQGEVSVKAGSSISIPCLYGLQYISHVKYLCKGFYWHSCSYIVKTNQQNSGRFSISDDNTRRIFTVTINDLADEDTDYWCAVEINGGADVKEYFHLSVTGDTPHLYVDHQEITRLNGDNLTINCYYTNTGETKWCRLGISCVTRSSGSIDGTKVTISEGAHSVFNVTMSGLRTESSGWYWCAKGDLKMPVHVTVTETPTTKQVIYLNLFVFCAQNVCCSAYTDPKSLIISLSLLISIVMVALLIWFMLRRHSKSKSEFRLLCIVIAC</sequence>
<dbReference type="GeneTree" id="ENSGT00950000182977"/>